<feature type="domain" description="Alcohol dehydrogenase-like C-terminal" evidence="2">
    <location>
        <begin position="170"/>
        <end position="294"/>
    </location>
</feature>
<sequence length="341" mass="35921">MKAVVCLSPGSLTLADLSLPPAPPPGWALLSVSHVGICGTDYHIFEGKHPFLTYPRVMGHEVSATITAVGEGVDLEIGRPVIVNPYLACGRCIACRQGKPNCCLAIEVLGVHRDGAMCEQILVPAGNLYPADGLSLRDAAAVEFLAIGAHAVRRSAAGHGKRALVIGAGPIGLGTALFAKIAGQDVVLLDIDRERLDFAEQGLGLTVIDGSSADSAETLRIRTRGENFDVVFDATGNSASIMAAFAHVAHGGTLVMVSVVKDDITFSDPEFHKREMTLTGSRNAAKADFDQVIASIRGGLIPIAKLLTHRTTLAESPRDIPHWSRHKSGLIKAVIEVQGHG</sequence>
<dbReference type="GO" id="GO:0016491">
    <property type="term" value="F:oxidoreductase activity"/>
    <property type="evidence" value="ECO:0007669"/>
    <property type="project" value="UniProtKB-KW"/>
</dbReference>
<dbReference type="Gene3D" id="3.40.50.720">
    <property type="entry name" value="NAD(P)-binding Rossmann-like Domain"/>
    <property type="match status" value="1"/>
</dbReference>
<dbReference type="InterPro" id="IPR011032">
    <property type="entry name" value="GroES-like_sf"/>
</dbReference>
<accession>A0A330HXE5</accession>
<organism evidence="4 5">
    <name type="scientific">Mesorhizobium hawassense</name>
    <dbReference type="NCBI Taxonomy" id="1209954"/>
    <lineage>
        <taxon>Bacteria</taxon>
        <taxon>Pseudomonadati</taxon>
        <taxon>Pseudomonadota</taxon>
        <taxon>Alphaproteobacteria</taxon>
        <taxon>Hyphomicrobiales</taxon>
        <taxon>Phyllobacteriaceae</taxon>
        <taxon>Mesorhizobium</taxon>
    </lineage>
</organism>
<dbReference type="EMBL" id="QMBP01000008">
    <property type="protein sequence ID" value="RAZ89377.1"/>
    <property type="molecule type" value="Genomic_DNA"/>
</dbReference>
<evidence type="ECO:0000259" key="2">
    <source>
        <dbReference type="Pfam" id="PF00107"/>
    </source>
</evidence>
<dbReference type="InterPro" id="IPR013154">
    <property type="entry name" value="ADH-like_N"/>
</dbReference>
<keyword evidence="1" id="KW-0560">Oxidoreductase</keyword>
<evidence type="ECO:0000313" key="5">
    <source>
        <dbReference type="Proteomes" id="UP000251558"/>
    </source>
</evidence>
<dbReference type="RefSeq" id="WP_112098695.1">
    <property type="nucleotide sequence ID" value="NZ_QMBP01000008.1"/>
</dbReference>
<reference evidence="4 5" key="2">
    <citation type="submission" date="2018-07" db="EMBL/GenBank/DDBJ databases">
        <title>Diversity of Mesorhizobium strains in Brazil.</title>
        <authorList>
            <person name="Helene L.C.F."/>
            <person name="Dall'Agnol R."/>
            <person name="Delamuta J.R.M."/>
            <person name="Hungria M."/>
        </authorList>
    </citation>
    <scope>NUCLEOTIDE SEQUENCE [LARGE SCALE GENOMIC DNA]</scope>
    <source>
        <strain evidence="4 5">AC99b</strain>
    </source>
</reference>
<gene>
    <name evidence="4" type="ORF">DPM33_17480</name>
</gene>
<dbReference type="Pfam" id="PF00107">
    <property type="entry name" value="ADH_zinc_N"/>
    <property type="match status" value="1"/>
</dbReference>
<dbReference type="Gene3D" id="3.90.180.10">
    <property type="entry name" value="Medium-chain alcohol dehydrogenases, catalytic domain"/>
    <property type="match status" value="1"/>
</dbReference>
<dbReference type="InterPro" id="IPR050129">
    <property type="entry name" value="Zn_alcohol_dh"/>
</dbReference>
<dbReference type="PANTHER" id="PTHR43401:SF3">
    <property type="entry name" value="L-GALACTONATE-5-DEHYDROGENASE"/>
    <property type="match status" value="1"/>
</dbReference>
<dbReference type="Proteomes" id="UP000251558">
    <property type="component" value="Unassembled WGS sequence"/>
</dbReference>
<comment type="caution">
    <text evidence="4">The sequence shown here is derived from an EMBL/GenBank/DDBJ whole genome shotgun (WGS) entry which is preliminary data.</text>
</comment>
<name>A0A330HXE5_9HYPH</name>
<reference evidence="5" key="1">
    <citation type="submission" date="2018-06" db="EMBL/GenBank/DDBJ databases">
        <authorList>
            <person name="Helene L.C."/>
            <person name="Dall'Agnol R."/>
            <person name="Delamuta J.R."/>
            <person name="Hungria M."/>
        </authorList>
    </citation>
    <scope>NUCLEOTIDE SEQUENCE [LARGE SCALE GENOMIC DNA]</scope>
    <source>
        <strain evidence="5">AC99b</strain>
    </source>
</reference>
<feature type="domain" description="Alcohol dehydrogenase-like N-terminal" evidence="3">
    <location>
        <begin position="25"/>
        <end position="131"/>
    </location>
</feature>
<protein>
    <submittedName>
        <fullName evidence="4">Dehydrogenase</fullName>
    </submittedName>
</protein>
<dbReference type="AlphaFoldDB" id="A0A330HXE5"/>
<dbReference type="InterPro" id="IPR036291">
    <property type="entry name" value="NAD(P)-bd_dom_sf"/>
</dbReference>
<dbReference type="OrthoDB" id="9809185at2"/>
<proteinExistence type="predicted"/>
<dbReference type="Pfam" id="PF08240">
    <property type="entry name" value="ADH_N"/>
    <property type="match status" value="1"/>
</dbReference>
<dbReference type="CDD" id="cd08261">
    <property type="entry name" value="Zn_ADH7"/>
    <property type="match status" value="1"/>
</dbReference>
<dbReference type="SUPFAM" id="SSF50129">
    <property type="entry name" value="GroES-like"/>
    <property type="match status" value="1"/>
</dbReference>
<dbReference type="InterPro" id="IPR013149">
    <property type="entry name" value="ADH-like_C"/>
</dbReference>
<dbReference type="PANTHER" id="PTHR43401">
    <property type="entry name" value="L-THREONINE 3-DEHYDROGENASE"/>
    <property type="match status" value="1"/>
</dbReference>
<evidence type="ECO:0000313" key="4">
    <source>
        <dbReference type="EMBL" id="RAZ89377.1"/>
    </source>
</evidence>
<evidence type="ECO:0000259" key="3">
    <source>
        <dbReference type="Pfam" id="PF08240"/>
    </source>
</evidence>
<evidence type="ECO:0000256" key="1">
    <source>
        <dbReference type="ARBA" id="ARBA00023002"/>
    </source>
</evidence>
<dbReference type="SUPFAM" id="SSF51735">
    <property type="entry name" value="NAD(P)-binding Rossmann-fold domains"/>
    <property type="match status" value="1"/>
</dbReference>
<keyword evidence="5" id="KW-1185">Reference proteome</keyword>